<reference evidence="5 6" key="1">
    <citation type="submission" date="2018-09" db="EMBL/GenBank/DDBJ databases">
        <title>Zymobacter palmae IAM14233 (=T109) whole genome analysis.</title>
        <authorList>
            <person name="Yanase H."/>
        </authorList>
    </citation>
    <scope>NUCLEOTIDE SEQUENCE [LARGE SCALE GENOMIC DNA]</scope>
    <source>
        <strain evidence="5 6">IAM14233</strain>
    </source>
</reference>
<dbReference type="Pfam" id="PF03472">
    <property type="entry name" value="Autoind_bind"/>
    <property type="match status" value="1"/>
</dbReference>
<dbReference type="Pfam" id="PF00196">
    <property type="entry name" value="GerE"/>
    <property type="match status" value="1"/>
</dbReference>
<evidence type="ECO:0000313" key="5">
    <source>
        <dbReference type="EMBL" id="BBG28996.1"/>
    </source>
</evidence>
<evidence type="ECO:0000313" key="6">
    <source>
        <dbReference type="Proteomes" id="UP000267342"/>
    </source>
</evidence>
<evidence type="ECO:0000256" key="1">
    <source>
        <dbReference type="ARBA" id="ARBA00023015"/>
    </source>
</evidence>
<dbReference type="PANTHER" id="PTHR44688">
    <property type="entry name" value="DNA-BINDING TRANSCRIPTIONAL ACTIVATOR DEVR_DOSR"/>
    <property type="match status" value="1"/>
</dbReference>
<dbReference type="GO" id="GO:0006355">
    <property type="term" value="P:regulation of DNA-templated transcription"/>
    <property type="evidence" value="ECO:0007669"/>
    <property type="project" value="InterPro"/>
</dbReference>
<dbReference type="STRING" id="1123510.GCA_000620025_02639"/>
<dbReference type="SMART" id="SM00421">
    <property type="entry name" value="HTH_LUXR"/>
    <property type="match status" value="1"/>
</dbReference>
<keyword evidence="2 5" id="KW-0238">DNA-binding</keyword>
<keyword evidence="3" id="KW-0804">Transcription</keyword>
<gene>
    <name evidence="5" type="ORF">ZBT109_0198</name>
</gene>
<dbReference type="InterPro" id="IPR036693">
    <property type="entry name" value="TF_LuxR_autoind-bd_dom_sf"/>
</dbReference>
<sequence length="246" mass="28083">MQEKVEDKVNASGKDAFYEEIFSTLTEALSALGLDQFAYYSLPREGAVQPEIISNFPREYYERYCAEKLYRIDSVIETARHRVTPFAWDTAATMGAECSNIFDIAKHYRITAGYTFVVHDHYGNMGTLHICNHSHDADTFNHLIVKNRASLQMQLLDTHERYVAHFGAAGFLFARDLRNPLSERENEVLHWASIGKTYEEIAVILNISERTVKFHMRNVVSKLKAVNAKHAIKKASDMHLLAENPA</sequence>
<dbReference type="Proteomes" id="UP000267342">
    <property type="component" value="Chromosome"/>
</dbReference>
<name>A0A348HBJ4_9GAMM</name>
<dbReference type="InterPro" id="IPR000792">
    <property type="entry name" value="Tscrpt_reg_LuxR_C"/>
</dbReference>
<protein>
    <submittedName>
        <fullName evidence="5">DNA-binding HTH domain-containing proteins</fullName>
    </submittedName>
</protein>
<dbReference type="GO" id="GO:0003677">
    <property type="term" value="F:DNA binding"/>
    <property type="evidence" value="ECO:0007669"/>
    <property type="project" value="UniProtKB-KW"/>
</dbReference>
<dbReference type="PROSITE" id="PS00622">
    <property type="entry name" value="HTH_LUXR_1"/>
    <property type="match status" value="1"/>
</dbReference>
<dbReference type="PROSITE" id="PS50043">
    <property type="entry name" value="HTH_LUXR_2"/>
    <property type="match status" value="1"/>
</dbReference>
<dbReference type="RefSeq" id="WP_027705615.1">
    <property type="nucleotide sequence ID" value="NZ_AP018933.1"/>
</dbReference>
<dbReference type="SUPFAM" id="SSF75516">
    <property type="entry name" value="Pheromone-binding domain of LuxR-like quorum-sensing transcription factors"/>
    <property type="match status" value="1"/>
</dbReference>
<dbReference type="InterPro" id="IPR036388">
    <property type="entry name" value="WH-like_DNA-bd_sf"/>
</dbReference>
<evidence type="ECO:0000256" key="2">
    <source>
        <dbReference type="ARBA" id="ARBA00023125"/>
    </source>
</evidence>
<evidence type="ECO:0000259" key="4">
    <source>
        <dbReference type="PROSITE" id="PS50043"/>
    </source>
</evidence>
<dbReference type="InterPro" id="IPR005143">
    <property type="entry name" value="TF_LuxR_autoind-bd_dom"/>
</dbReference>
<dbReference type="OrthoDB" id="9774661at2"/>
<proteinExistence type="predicted"/>
<dbReference type="Gene3D" id="3.30.450.80">
    <property type="entry name" value="Transcription factor LuxR-like, autoinducer-binding domain"/>
    <property type="match status" value="1"/>
</dbReference>
<keyword evidence="6" id="KW-1185">Reference proteome</keyword>
<dbReference type="KEGG" id="zpl:ZBT109_0198"/>
<dbReference type="CDD" id="cd06170">
    <property type="entry name" value="LuxR_C_like"/>
    <property type="match status" value="1"/>
</dbReference>
<dbReference type="EMBL" id="AP018933">
    <property type="protein sequence ID" value="BBG28996.1"/>
    <property type="molecule type" value="Genomic_DNA"/>
</dbReference>
<dbReference type="PRINTS" id="PR00038">
    <property type="entry name" value="HTHLUXR"/>
</dbReference>
<feature type="domain" description="HTH luxR-type" evidence="4">
    <location>
        <begin position="174"/>
        <end position="239"/>
    </location>
</feature>
<keyword evidence="1" id="KW-0805">Transcription regulation</keyword>
<dbReference type="PANTHER" id="PTHR44688:SF16">
    <property type="entry name" value="DNA-BINDING TRANSCRIPTIONAL ACTIVATOR DEVR_DOSR"/>
    <property type="match status" value="1"/>
</dbReference>
<accession>A0A348HBJ4</accession>
<organism evidence="5 6">
    <name type="scientific">Zymobacter palmae</name>
    <dbReference type="NCBI Taxonomy" id="33074"/>
    <lineage>
        <taxon>Bacteria</taxon>
        <taxon>Pseudomonadati</taxon>
        <taxon>Pseudomonadota</taxon>
        <taxon>Gammaproteobacteria</taxon>
        <taxon>Oceanospirillales</taxon>
        <taxon>Halomonadaceae</taxon>
        <taxon>Zymobacter group</taxon>
        <taxon>Zymobacter</taxon>
    </lineage>
</organism>
<evidence type="ECO:0000256" key="3">
    <source>
        <dbReference type="ARBA" id="ARBA00023163"/>
    </source>
</evidence>
<dbReference type="InterPro" id="IPR016032">
    <property type="entry name" value="Sig_transdc_resp-reg_C-effctor"/>
</dbReference>
<dbReference type="AlphaFoldDB" id="A0A348HBJ4"/>
<dbReference type="SUPFAM" id="SSF46894">
    <property type="entry name" value="C-terminal effector domain of the bipartite response regulators"/>
    <property type="match status" value="1"/>
</dbReference>
<dbReference type="Gene3D" id="1.10.10.10">
    <property type="entry name" value="Winged helix-like DNA-binding domain superfamily/Winged helix DNA-binding domain"/>
    <property type="match status" value="1"/>
</dbReference>